<feature type="non-terminal residue" evidence="2">
    <location>
        <position position="1"/>
    </location>
</feature>
<dbReference type="EMBL" id="CAUYUJ010011592">
    <property type="protein sequence ID" value="CAK0832230.1"/>
    <property type="molecule type" value="Genomic_DNA"/>
</dbReference>
<gene>
    <name evidence="2" type="ORF">PCOR1329_LOCUS30296</name>
</gene>
<accession>A0ABN9SKC0</accession>
<evidence type="ECO:0000313" key="3">
    <source>
        <dbReference type="Proteomes" id="UP001189429"/>
    </source>
</evidence>
<proteinExistence type="predicted"/>
<dbReference type="Proteomes" id="UP001189429">
    <property type="component" value="Unassembled WGS sequence"/>
</dbReference>
<reference evidence="2" key="1">
    <citation type="submission" date="2023-10" db="EMBL/GenBank/DDBJ databases">
        <authorList>
            <person name="Chen Y."/>
            <person name="Shah S."/>
            <person name="Dougan E. K."/>
            <person name="Thang M."/>
            <person name="Chan C."/>
        </authorList>
    </citation>
    <scope>NUCLEOTIDE SEQUENCE [LARGE SCALE GENOMIC DNA]</scope>
</reference>
<keyword evidence="3" id="KW-1185">Reference proteome</keyword>
<feature type="non-terminal residue" evidence="2">
    <location>
        <position position="203"/>
    </location>
</feature>
<feature type="compositionally biased region" description="Low complexity" evidence="1">
    <location>
        <begin position="136"/>
        <end position="157"/>
    </location>
</feature>
<organism evidence="2 3">
    <name type="scientific">Prorocentrum cordatum</name>
    <dbReference type="NCBI Taxonomy" id="2364126"/>
    <lineage>
        <taxon>Eukaryota</taxon>
        <taxon>Sar</taxon>
        <taxon>Alveolata</taxon>
        <taxon>Dinophyceae</taxon>
        <taxon>Prorocentrales</taxon>
        <taxon>Prorocentraceae</taxon>
        <taxon>Prorocentrum</taxon>
    </lineage>
</organism>
<evidence type="ECO:0000313" key="2">
    <source>
        <dbReference type="EMBL" id="CAK0832230.1"/>
    </source>
</evidence>
<feature type="region of interest" description="Disordered" evidence="1">
    <location>
        <begin position="11"/>
        <end position="161"/>
    </location>
</feature>
<sequence>CSMSLPASLTCGHSPCAGAPPGCAGRHKDAGTPRRRARGARAALLAPEARGRFPPPSRPTARVQEVQAEGPCTVSPVAVGDPRRRRRRRRRRRWRRRRRRRRGRQSPSRKPIRGGLSPHVGPPPSSAPSGGEGPRAGEPPSGPSPSHSPARAATASPGVWGCERLTKTQTTKASANVTFPGNRSDTAADVAWIKAPGSAVGHS</sequence>
<evidence type="ECO:0000256" key="1">
    <source>
        <dbReference type="SAM" id="MobiDB-lite"/>
    </source>
</evidence>
<comment type="caution">
    <text evidence="2">The sequence shown here is derived from an EMBL/GenBank/DDBJ whole genome shotgun (WGS) entry which is preliminary data.</text>
</comment>
<name>A0ABN9SKC0_9DINO</name>
<feature type="compositionally biased region" description="Basic residues" evidence="1">
    <location>
        <begin position="83"/>
        <end position="104"/>
    </location>
</feature>
<protein>
    <submittedName>
        <fullName evidence="2">Uncharacterized protein</fullName>
    </submittedName>
</protein>